<feature type="compositionally biased region" description="Polar residues" evidence="2">
    <location>
        <begin position="624"/>
        <end position="641"/>
    </location>
</feature>
<feature type="compositionally biased region" description="Low complexity" evidence="2">
    <location>
        <begin position="766"/>
        <end position="796"/>
    </location>
</feature>
<dbReference type="InterPro" id="IPR052563">
    <property type="entry name" value="FliK"/>
</dbReference>
<feature type="compositionally biased region" description="Polar residues" evidence="2">
    <location>
        <begin position="462"/>
        <end position="475"/>
    </location>
</feature>
<dbReference type="PANTHER" id="PTHR37533:SF2">
    <property type="entry name" value="FLAGELLAR HOOK-LENGTH CONTROL PROTEIN"/>
    <property type="match status" value="1"/>
</dbReference>
<organism evidence="4 5">
    <name type="scientific">Motilimonas cestriensis</name>
    <dbReference type="NCBI Taxonomy" id="2742685"/>
    <lineage>
        <taxon>Bacteria</taxon>
        <taxon>Pseudomonadati</taxon>
        <taxon>Pseudomonadota</taxon>
        <taxon>Gammaproteobacteria</taxon>
        <taxon>Alteromonadales</taxon>
        <taxon>Alteromonadales genera incertae sedis</taxon>
        <taxon>Motilimonas</taxon>
    </lineage>
</organism>
<evidence type="ECO:0000313" key="5">
    <source>
        <dbReference type="Proteomes" id="UP001201273"/>
    </source>
</evidence>
<feature type="region of interest" description="Disordered" evidence="2">
    <location>
        <begin position="1"/>
        <end position="21"/>
    </location>
</feature>
<feature type="compositionally biased region" description="Basic and acidic residues" evidence="2">
    <location>
        <begin position="56"/>
        <end position="87"/>
    </location>
</feature>
<keyword evidence="4" id="KW-0966">Cell projection</keyword>
<feature type="compositionally biased region" description="Polar residues" evidence="2">
    <location>
        <begin position="443"/>
        <end position="452"/>
    </location>
</feature>
<feature type="region of interest" description="Disordered" evidence="2">
    <location>
        <begin position="766"/>
        <end position="805"/>
    </location>
</feature>
<name>A0ABS8W966_9GAMM</name>
<evidence type="ECO:0000256" key="2">
    <source>
        <dbReference type="SAM" id="MobiDB-lite"/>
    </source>
</evidence>
<dbReference type="InterPro" id="IPR038610">
    <property type="entry name" value="FliK-like_C_sf"/>
</dbReference>
<protein>
    <submittedName>
        <fullName evidence="4">Flagellar hook-length control protein FliK</fullName>
    </submittedName>
</protein>
<dbReference type="PANTHER" id="PTHR37533">
    <property type="entry name" value="FLAGELLAR HOOK-LENGTH CONTROL PROTEIN"/>
    <property type="match status" value="1"/>
</dbReference>
<gene>
    <name evidence="4" type="ORF">K6Y31_12050</name>
</gene>
<feature type="region of interest" description="Disordered" evidence="2">
    <location>
        <begin position="601"/>
        <end position="641"/>
    </location>
</feature>
<evidence type="ECO:0000256" key="1">
    <source>
        <dbReference type="SAM" id="Coils"/>
    </source>
</evidence>
<feature type="region of interest" description="Disordered" evidence="2">
    <location>
        <begin position="182"/>
        <end position="216"/>
    </location>
</feature>
<dbReference type="Pfam" id="PF02120">
    <property type="entry name" value="Flg_hook"/>
    <property type="match status" value="1"/>
</dbReference>
<feature type="compositionally biased region" description="Basic and acidic residues" evidence="2">
    <location>
        <begin position="401"/>
        <end position="419"/>
    </location>
</feature>
<evidence type="ECO:0000259" key="3">
    <source>
        <dbReference type="Pfam" id="PF02120"/>
    </source>
</evidence>
<accession>A0ABS8W966</accession>
<feature type="coiled-coil region" evidence="1">
    <location>
        <begin position="267"/>
        <end position="301"/>
    </location>
</feature>
<comment type="caution">
    <text evidence="4">The sequence shown here is derived from an EMBL/GenBank/DDBJ whole genome shotgun (WGS) entry which is preliminary data.</text>
</comment>
<feature type="domain" description="Flagellar hook-length control protein-like C-terminal" evidence="3">
    <location>
        <begin position="694"/>
        <end position="777"/>
    </location>
</feature>
<keyword evidence="4" id="KW-0282">Flagellum</keyword>
<sequence length="821" mass="88935">MMQSVQSQLNNVSASQTSDSAAFVDQQTDAHIEFKQTYEAAKARKAEQNADIENEQAVKRSKQDKEIKAEKEFADKQEIHQRQKVAKEQVTSDAEGIEKQPVTTDIGQDLLAQIKQAEQQVPQVTHASSKENTKPITVLNSISQALQQALQPDTNDANKATLTQATNDPVARLAKEGALEVSTGKNEIAHPDKPIATPSSVNLKAEQSDPEQTKTNYSESLLNKLNLKWDEQVGGSAEKSQLTELKIKTEQQTIPDKKALASQEAALETEIDSLLLSEEQVEAAEQETKATEQKVSQQLDALVTKEAVEQETKVSEQKVSQQLDALVAKEAVEQETKASEQKVSQQLDALVAKEAVEQETKASEQKVSQQLDALVTKEAVEQEIKASEQKVSQQLAAENKPTQEAEALGKKQEADELNKQKNAHLDGAGQHKQDVKAIDTSFLSGRNQMNHTSDNKAPILSKSESVNAANSTSRPVTEAVAESKVADVGFVESDKEADKSVAVINAGLASTTDKSTNVTVEGKGNVVANASAMNGDPDVNTKRSDIKPNEFANILDSTVTDSKEKPASLGEKFEPNAAKTQAKDQASQLAQQELALKESQIKDTVKSNPKDVNTERDNAPQPMNFVQPTSQSAAPVSQTAPGLQHHLQQLTAAQSLNGQSAANVTAQQAQTTSQFELGQKFELASREAPSIMRERITMMMNKGIGQAEIRLDPAELGSMHVKLSMQNDQLSVSIQTAQPQSKELLDQHMPRLREMLTQQGINLGESHVSQQQSGSQQGGESAQGSGSGQRHSGQQSNIVEDSIAPGVQNYVQSNSAIDFYA</sequence>
<evidence type="ECO:0000313" key="4">
    <source>
        <dbReference type="EMBL" id="MCE2595552.1"/>
    </source>
</evidence>
<dbReference type="Proteomes" id="UP001201273">
    <property type="component" value="Unassembled WGS sequence"/>
</dbReference>
<feature type="region of interest" description="Disordered" evidence="2">
    <location>
        <begin position="443"/>
        <end position="476"/>
    </location>
</feature>
<keyword evidence="4" id="KW-0969">Cilium</keyword>
<dbReference type="Gene3D" id="3.30.750.140">
    <property type="match status" value="1"/>
</dbReference>
<keyword evidence="1" id="KW-0175">Coiled coil</keyword>
<dbReference type="InterPro" id="IPR021136">
    <property type="entry name" value="Flagellar_hook_control-like_C"/>
</dbReference>
<dbReference type="CDD" id="cd17470">
    <property type="entry name" value="T3SS_Flik_C"/>
    <property type="match status" value="1"/>
</dbReference>
<dbReference type="EMBL" id="JAIMJA010000011">
    <property type="protein sequence ID" value="MCE2595552.1"/>
    <property type="molecule type" value="Genomic_DNA"/>
</dbReference>
<proteinExistence type="predicted"/>
<feature type="compositionally biased region" description="Polar residues" evidence="2">
    <location>
        <begin position="389"/>
        <end position="400"/>
    </location>
</feature>
<feature type="region of interest" description="Disordered" evidence="2">
    <location>
        <begin position="383"/>
        <end position="420"/>
    </location>
</feature>
<feature type="compositionally biased region" description="Basic and acidic residues" evidence="2">
    <location>
        <begin position="601"/>
        <end position="618"/>
    </location>
</feature>
<keyword evidence="5" id="KW-1185">Reference proteome</keyword>
<feature type="region of interest" description="Disordered" evidence="2">
    <location>
        <begin position="43"/>
        <end position="104"/>
    </location>
</feature>
<reference evidence="4 5" key="1">
    <citation type="journal article" date="2022" name="Environ. Microbiol. Rep.">
        <title>Eco-phylogenetic analyses reveal divergent evolution of vitamin B12 metabolism in the marine bacterial family 'Psychromonadaceae'.</title>
        <authorList>
            <person name="Jin X."/>
            <person name="Yang Y."/>
            <person name="Cao H."/>
            <person name="Gao B."/>
            <person name="Zhao Z."/>
        </authorList>
    </citation>
    <scope>NUCLEOTIDE SEQUENCE [LARGE SCALE GENOMIC DNA]</scope>
    <source>
        <strain evidence="4 5">MKS20</strain>
    </source>
</reference>
<dbReference type="RefSeq" id="WP_233053064.1">
    <property type="nucleotide sequence ID" value="NZ_JAIMJA010000011.1"/>
</dbReference>